<evidence type="ECO:0000256" key="3">
    <source>
        <dbReference type="ARBA" id="ARBA00004922"/>
    </source>
</evidence>
<feature type="domain" description="Galectin" evidence="14">
    <location>
        <begin position="128"/>
        <end position="315"/>
    </location>
</feature>
<keyword evidence="10" id="KW-0333">Golgi apparatus</keyword>
<keyword evidence="5" id="KW-0328">Glycosyltransferase</keyword>
<keyword evidence="6" id="KW-0808">Transferase</keyword>
<dbReference type="GO" id="GO:0008378">
    <property type="term" value="F:galactosyltransferase activity"/>
    <property type="evidence" value="ECO:0007669"/>
    <property type="project" value="UniProtKB-ARBA"/>
</dbReference>
<evidence type="ECO:0000256" key="9">
    <source>
        <dbReference type="ARBA" id="ARBA00022989"/>
    </source>
</evidence>
<reference evidence="16" key="2">
    <citation type="submission" date="2023-04" db="EMBL/GenBank/DDBJ databases">
        <authorList>
            <person name="Bruccoleri R.E."/>
            <person name="Oakeley E.J."/>
            <person name="Faust A.-M."/>
            <person name="Dessus-Babus S."/>
            <person name="Altorfer M."/>
            <person name="Burckhardt D."/>
            <person name="Oertli M."/>
            <person name="Naumann U."/>
            <person name="Petersen F."/>
            <person name="Wong J."/>
        </authorList>
    </citation>
    <scope>NUCLEOTIDE SEQUENCE</scope>
    <source>
        <strain evidence="16">GSM-AAB239-AS_SAM_17_03QT</strain>
        <tissue evidence="16">Leaf</tissue>
    </source>
</reference>
<dbReference type="Proteomes" id="UP001140949">
    <property type="component" value="Unassembled WGS sequence"/>
</dbReference>
<evidence type="ECO:0000313" key="15">
    <source>
        <dbReference type="EMBL" id="KAJ6790929.1"/>
    </source>
</evidence>
<dbReference type="SMART" id="SM00908">
    <property type="entry name" value="Gal-bind_lectin"/>
    <property type="match status" value="1"/>
</dbReference>
<evidence type="ECO:0000256" key="6">
    <source>
        <dbReference type="ARBA" id="ARBA00022679"/>
    </source>
</evidence>
<evidence type="ECO:0000256" key="4">
    <source>
        <dbReference type="ARBA" id="ARBA00008661"/>
    </source>
</evidence>
<dbReference type="Pfam" id="PF01762">
    <property type="entry name" value="Galactosyl_T"/>
    <property type="match status" value="1"/>
</dbReference>
<keyword evidence="11" id="KW-0472">Membrane</keyword>
<keyword evidence="12" id="KW-0325">Glycoprotein</keyword>
<evidence type="ECO:0000313" key="17">
    <source>
        <dbReference type="Proteomes" id="UP001140949"/>
    </source>
</evidence>
<dbReference type="InterPro" id="IPR002659">
    <property type="entry name" value="Glyco_trans_31"/>
</dbReference>
<protein>
    <submittedName>
        <fullName evidence="16">Hydroxyproline O-galactosyltransferase GALT3-like</fullName>
    </submittedName>
</protein>
<keyword evidence="8" id="KW-0735">Signal-anchor</keyword>
<dbReference type="GO" id="GO:0030246">
    <property type="term" value="F:carbohydrate binding"/>
    <property type="evidence" value="ECO:0007669"/>
    <property type="project" value="InterPro"/>
</dbReference>
<comment type="similarity">
    <text evidence="4">Belongs to the glycosyltransferase 31 family.</text>
</comment>
<dbReference type="Gene3D" id="2.60.120.200">
    <property type="match status" value="1"/>
</dbReference>
<dbReference type="PANTHER" id="PTHR11214:SF3">
    <property type="entry name" value="BETA-1,3-GALACTOSYLTRANSFERASE 6"/>
    <property type="match status" value="1"/>
</dbReference>
<evidence type="ECO:0000256" key="5">
    <source>
        <dbReference type="ARBA" id="ARBA00022676"/>
    </source>
</evidence>
<evidence type="ECO:0000256" key="1">
    <source>
        <dbReference type="ARBA" id="ARBA00001936"/>
    </source>
</evidence>
<keyword evidence="9" id="KW-1133">Transmembrane helix</keyword>
<accession>A0AAX6DWM3</accession>
<dbReference type="AlphaFoldDB" id="A0AAX6DWM3"/>
<dbReference type="Pfam" id="PF00337">
    <property type="entry name" value="Gal-bind_lectin"/>
    <property type="match status" value="1"/>
</dbReference>
<gene>
    <name evidence="16" type="ORF">M6B38_222200</name>
    <name evidence="15" type="ORF">M6B38_246700</name>
</gene>
<reference evidence="16" key="1">
    <citation type="journal article" date="2023" name="GigaByte">
        <title>Genome assembly of the bearded iris, Iris pallida Lam.</title>
        <authorList>
            <person name="Bruccoleri R.E."/>
            <person name="Oakeley E.J."/>
            <person name="Faust A.M.E."/>
            <person name="Altorfer M."/>
            <person name="Dessus-Babus S."/>
            <person name="Burckhardt D."/>
            <person name="Oertli M."/>
            <person name="Naumann U."/>
            <person name="Petersen F."/>
            <person name="Wong J."/>
        </authorList>
    </citation>
    <scope>NUCLEOTIDE SEQUENCE</scope>
    <source>
        <strain evidence="16">GSM-AAB239-AS_SAM_17_03QT</strain>
    </source>
</reference>
<evidence type="ECO:0000256" key="13">
    <source>
        <dbReference type="ARBA" id="ARBA00023211"/>
    </source>
</evidence>
<evidence type="ECO:0000256" key="8">
    <source>
        <dbReference type="ARBA" id="ARBA00022968"/>
    </source>
</evidence>
<keyword evidence="7" id="KW-0812">Transmembrane</keyword>
<proteinExistence type="inferred from homology"/>
<keyword evidence="13" id="KW-0464">Manganese</keyword>
<comment type="cofactor">
    <cofactor evidence="1">
        <name>Mn(2+)</name>
        <dbReference type="ChEBI" id="CHEBI:29035"/>
    </cofactor>
</comment>
<dbReference type="SUPFAM" id="SSF49899">
    <property type="entry name" value="Concanavalin A-like lectins/glucanases"/>
    <property type="match status" value="1"/>
</dbReference>
<dbReference type="GO" id="GO:1901137">
    <property type="term" value="P:carbohydrate derivative biosynthetic process"/>
    <property type="evidence" value="ECO:0007669"/>
    <property type="project" value="UniProtKB-ARBA"/>
</dbReference>
<name>A0AAX6DWM3_IRIPA</name>
<dbReference type="InterPro" id="IPR013320">
    <property type="entry name" value="ConA-like_dom_sf"/>
</dbReference>
<keyword evidence="17" id="KW-1185">Reference proteome</keyword>
<organism evidence="16 17">
    <name type="scientific">Iris pallida</name>
    <name type="common">Sweet iris</name>
    <dbReference type="NCBI Taxonomy" id="29817"/>
    <lineage>
        <taxon>Eukaryota</taxon>
        <taxon>Viridiplantae</taxon>
        <taxon>Streptophyta</taxon>
        <taxon>Embryophyta</taxon>
        <taxon>Tracheophyta</taxon>
        <taxon>Spermatophyta</taxon>
        <taxon>Magnoliopsida</taxon>
        <taxon>Liliopsida</taxon>
        <taxon>Asparagales</taxon>
        <taxon>Iridaceae</taxon>
        <taxon>Iridoideae</taxon>
        <taxon>Irideae</taxon>
        <taxon>Iris</taxon>
    </lineage>
</organism>
<evidence type="ECO:0000313" key="16">
    <source>
        <dbReference type="EMBL" id="KAJ6796156.1"/>
    </source>
</evidence>
<dbReference type="PROSITE" id="PS51304">
    <property type="entry name" value="GALECTIN"/>
    <property type="match status" value="1"/>
</dbReference>
<comment type="caution">
    <text evidence="16">The sequence shown here is derived from an EMBL/GenBank/DDBJ whole genome shotgun (WGS) entry which is preliminary data.</text>
</comment>
<comment type="pathway">
    <text evidence="3">Protein modification; protein glycosylation.</text>
</comment>
<dbReference type="EMBL" id="JANAVB010041419">
    <property type="protein sequence ID" value="KAJ6796156.1"/>
    <property type="molecule type" value="Genomic_DNA"/>
</dbReference>
<evidence type="ECO:0000259" key="14">
    <source>
        <dbReference type="PROSITE" id="PS51304"/>
    </source>
</evidence>
<dbReference type="InterPro" id="IPR001079">
    <property type="entry name" value="Galectin_CRD"/>
</dbReference>
<dbReference type="GO" id="GO:0000139">
    <property type="term" value="C:Golgi membrane"/>
    <property type="evidence" value="ECO:0007669"/>
    <property type="project" value="UniProtKB-SubCell"/>
</dbReference>
<evidence type="ECO:0000256" key="2">
    <source>
        <dbReference type="ARBA" id="ARBA00004323"/>
    </source>
</evidence>
<comment type="subcellular location">
    <subcellularLocation>
        <location evidence="2">Golgi apparatus membrane</location>
        <topology evidence="2">Single-pass type II membrane protein</topology>
    </subcellularLocation>
</comment>
<dbReference type="EMBL" id="JANAVB010044819">
    <property type="protein sequence ID" value="KAJ6790929.1"/>
    <property type="molecule type" value="Genomic_DNA"/>
</dbReference>
<dbReference type="FunFam" id="3.90.550.50:FF:000015">
    <property type="entry name" value="Beta-1,3-galactosyltransferase GALT1"/>
    <property type="match status" value="1"/>
</dbReference>
<evidence type="ECO:0000256" key="11">
    <source>
        <dbReference type="ARBA" id="ARBA00023136"/>
    </source>
</evidence>
<evidence type="ECO:0000256" key="7">
    <source>
        <dbReference type="ARBA" id="ARBA00022692"/>
    </source>
</evidence>
<sequence length="590" mass="65127">MKKWTGGSVILVLTVLLFLRYSLLPPSSPSLLRLGRKSHRLYFSALPGLADLFAPNQTRSDPDPRLVWRHMLPVLSGPPSLPAVADAVKEASVAWRSLVVDAAELASIVEKGDNFTCPFSVSGNGSGGFVEIPCGLVQDSAVTVLGVPAGRNGSGGFWIELIGSGNVVLRVNVSIGVDGVAVSQSSWSKERGWGEWEWCPGLSQSAGNDSNSRVDGLVRCNEQLGETTSKQNLNGSLLDVEKQVGPSKSSLLSSNSPFIEGQPFAATLWAGVEGFHITVNGKHETSFAYREMLEPWYVSAVRVKGDLHLVSLLANGLPVTEDVDLIGDINRLKAPPVPKKRLLMLVAVFSTGNNFQRRMAVRRSWMQYESVRSGNVAVRFLTGLDKNKQVNLELWKEAQTFGDIQLMPFVDYYSLITLKAVAACILGTRILPAKYIMKTDDDAFVRIDEVLSSLKSHAPRGLLYGLISFESSPHRDKDSKWFISSKEWPHDSYPPWAHGPGYIISRDIAKFIAQGHQEQELQLFKLEDVAMGIWIQEFKKRGQEVNYVSDERFHNAGCESGYVLAHYQGPRNLLCLWEKLQTGHEALCCE</sequence>
<evidence type="ECO:0000256" key="12">
    <source>
        <dbReference type="ARBA" id="ARBA00023180"/>
    </source>
</evidence>
<evidence type="ECO:0000256" key="10">
    <source>
        <dbReference type="ARBA" id="ARBA00023034"/>
    </source>
</evidence>
<dbReference type="Gene3D" id="3.90.550.50">
    <property type="match status" value="1"/>
</dbReference>
<dbReference type="PANTHER" id="PTHR11214">
    <property type="entry name" value="BETA-1,3-N-ACETYLGLUCOSAMINYLTRANSFERASE"/>
    <property type="match status" value="1"/>
</dbReference>